<dbReference type="RefSeq" id="XP_014255102.1">
    <property type="nucleotide sequence ID" value="XM_014399616.1"/>
</dbReference>
<dbReference type="EnsemblMetazoa" id="XM_014399616.1">
    <property type="protein sequence ID" value="XP_014255102.1"/>
    <property type="gene ID" value="LOC106669836"/>
</dbReference>
<evidence type="ECO:0000313" key="5">
    <source>
        <dbReference type="EnsemblMetazoa" id="XP_024081893.1"/>
    </source>
</evidence>
<sequence length="407" mass="46983">MNCALLMFFISVCKAQKHFKEQFSWWNIDYDFPNGEEKRKFIESGAYVQGNSLISSIDKWYDKIFLAVPRLKNGVPSTLNYISTADAYTKAPNLKPYPSWDFNENTNKTLKGKKMVSVISLYVDKCSRLWALDTGIVEELKIKKSESPPSLHIFNLNDDKIIRRYVLKEEDYKWDSRFTNIVVENSHGNCEYSYAYLADSKNGLVVYNWDRNKSYQIKHNYFSFEPIWGILKTGSGRTIQVDNGIQGMALFMMDLEGYRKLFFNPMAGINEFSVSTKILQNKTWAMDSIDDFHFVGERGLNSQSSASIFDQDTGVLFYTAFTKNCIMCWNSFRGVEFSAEHHGIVDQFQTVPGSYLADIKLDSNGMLWILTNDLLDFLYEKNYSKIPYRIFSGVSRQVIKGTPCEPL</sequence>
<evidence type="ECO:0000256" key="4">
    <source>
        <dbReference type="SAM" id="SignalP"/>
    </source>
</evidence>
<dbReference type="InterPro" id="IPR011042">
    <property type="entry name" value="6-blade_b-propeller_TolB-like"/>
</dbReference>
<dbReference type="Pfam" id="PF03022">
    <property type="entry name" value="MRJP"/>
    <property type="match status" value="1"/>
</dbReference>
<dbReference type="Proteomes" id="UP000494040">
    <property type="component" value="Unassembled WGS sequence"/>
</dbReference>
<dbReference type="GO" id="GO:0005576">
    <property type="term" value="C:extracellular region"/>
    <property type="evidence" value="ECO:0007669"/>
    <property type="project" value="UniProtKB-SubCell"/>
</dbReference>
<accession>A0A8I6SE38</accession>
<keyword evidence="4" id="KW-0732">Signal</keyword>
<evidence type="ECO:0000313" key="6">
    <source>
        <dbReference type="Proteomes" id="UP000494040"/>
    </source>
</evidence>
<evidence type="ECO:0000256" key="2">
    <source>
        <dbReference type="ARBA" id="ARBA00009127"/>
    </source>
</evidence>
<dbReference type="EnsemblMetazoa" id="XM_024226125.1">
    <property type="protein sequence ID" value="XP_024081893.1"/>
    <property type="gene ID" value="LOC106669836"/>
</dbReference>
<protein>
    <submittedName>
        <fullName evidence="5">Uncharacterized protein</fullName>
    </submittedName>
</protein>
<dbReference type="KEGG" id="clec:106669836"/>
<evidence type="ECO:0000256" key="3">
    <source>
        <dbReference type="ARBA" id="ARBA00022525"/>
    </source>
</evidence>
<dbReference type="PANTHER" id="PTHR10009:SF11">
    <property type="entry name" value="RH54244P"/>
    <property type="match status" value="1"/>
</dbReference>
<feature type="signal peptide" evidence="4">
    <location>
        <begin position="1"/>
        <end position="15"/>
    </location>
</feature>
<dbReference type="PANTHER" id="PTHR10009">
    <property type="entry name" value="PROTEIN YELLOW-RELATED"/>
    <property type="match status" value="1"/>
</dbReference>
<comment type="similarity">
    <text evidence="2">Belongs to the major royal jelly protein family.</text>
</comment>
<dbReference type="InterPro" id="IPR017996">
    <property type="entry name" value="MRJP/yellow-related"/>
</dbReference>
<dbReference type="RefSeq" id="XP_024081893.1">
    <property type="nucleotide sequence ID" value="XM_024226125.1"/>
</dbReference>
<reference evidence="5" key="1">
    <citation type="submission" date="2022-01" db="UniProtKB">
        <authorList>
            <consortium name="EnsemblMetazoa"/>
        </authorList>
    </citation>
    <scope>IDENTIFICATION</scope>
</reference>
<evidence type="ECO:0000256" key="1">
    <source>
        <dbReference type="ARBA" id="ARBA00004613"/>
    </source>
</evidence>
<dbReference type="SUPFAM" id="SSF63829">
    <property type="entry name" value="Calcium-dependent phosphotriesterase"/>
    <property type="match status" value="1"/>
</dbReference>
<comment type="subcellular location">
    <subcellularLocation>
        <location evidence="1">Secreted</location>
    </subcellularLocation>
</comment>
<dbReference type="OrthoDB" id="7776143at2759"/>
<name>A0A8I6SE38_CIMLE</name>
<feature type="chain" id="PRO_5036269623" evidence="4">
    <location>
        <begin position="16"/>
        <end position="407"/>
    </location>
</feature>
<dbReference type="GeneID" id="106669836"/>
<proteinExistence type="inferred from homology"/>
<dbReference type="Gene3D" id="2.120.10.30">
    <property type="entry name" value="TolB, C-terminal domain"/>
    <property type="match status" value="1"/>
</dbReference>
<dbReference type="OMA" id="KGWMWII"/>
<organism evidence="5 6">
    <name type="scientific">Cimex lectularius</name>
    <name type="common">Bed bug</name>
    <name type="synonym">Acanthia lectularia</name>
    <dbReference type="NCBI Taxonomy" id="79782"/>
    <lineage>
        <taxon>Eukaryota</taxon>
        <taxon>Metazoa</taxon>
        <taxon>Ecdysozoa</taxon>
        <taxon>Arthropoda</taxon>
        <taxon>Hexapoda</taxon>
        <taxon>Insecta</taxon>
        <taxon>Pterygota</taxon>
        <taxon>Neoptera</taxon>
        <taxon>Paraneoptera</taxon>
        <taxon>Hemiptera</taxon>
        <taxon>Heteroptera</taxon>
        <taxon>Panheteroptera</taxon>
        <taxon>Cimicomorpha</taxon>
        <taxon>Cimicidae</taxon>
        <taxon>Cimex</taxon>
    </lineage>
</organism>
<keyword evidence="3" id="KW-0964">Secreted</keyword>
<dbReference type="AlphaFoldDB" id="A0A8I6SE38"/>
<keyword evidence="6" id="KW-1185">Reference proteome</keyword>